<comment type="caution">
    <text evidence="2">The sequence shown here is derived from an EMBL/GenBank/DDBJ whole genome shotgun (WGS) entry which is preliminary data.</text>
</comment>
<name>A0AA40BEQ2_9PEZI</name>
<protein>
    <recommendedName>
        <fullName evidence="1">Protein kinase domain-containing protein</fullName>
    </recommendedName>
</protein>
<dbReference type="GO" id="GO:0005524">
    <property type="term" value="F:ATP binding"/>
    <property type="evidence" value="ECO:0007669"/>
    <property type="project" value="InterPro"/>
</dbReference>
<dbReference type="AlphaFoldDB" id="A0AA40BEQ2"/>
<dbReference type="SMART" id="SM00220">
    <property type="entry name" value="S_TKc"/>
    <property type="match status" value="1"/>
</dbReference>
<evidence type="ECO:0000313" key="3">
    <source>
        <dbReference type="Proteomes" id="UP001172101"/>
    </source>
</evidence>
<dbReference type="PROSITE" id="PS50011">
    <property type="entry name" value="PROTEIN_KINASE_DOM"/>
    <property type="match status" value="1"/>
</dbReference>
<dbReference type="SUPFAM" id="SSF56112">
    <property type="entry name" value="Protein kinase-like (PK-like)"/>
    <property type="match status" value="1"/>
</dbReference>
<dbReference type="GO" id="GO:0004672">
    <property type="term" value="F:protein kinase activity"/>
    <property type="evidence" value="ECO:0007669"/>
    <property type="project" value="InterPro"/>
</dbReference>
<dbReference type="RefSeq" id="XP_060301778.1">
    <property type="nucleotide sequence ID" value="XM_060436389.1"/>
</dbReference>
<proteinExistence type="predicted"/>
<reference evidence="2" key="1">
    <citation type="submission" date="2023-06" db="EMBL/GenBank/DDBJ databases">
        <title>Genome-scale phylogeny and comparative genomics of the fungal order Sordariales.</title>
        <authorList>
            <consortium name="Lawrence Berkeley National Laboratory"/>
            <person name="Hensen N."/>
            <person name="Bonometti L."/>
            <person name="Westerberg I."/>
            <person name="Brannstrom I.O."/>
            <person name="Guillou S."/>
            <person name="Cros-Aarteil S."/>
            <person name="Calhoun S."/>
            <person name="Haridas S."/>
            <person name="Kuo A."/>
            <person name="Mondo S."/>
            <person name="Pangilinan J."/>
            <person name="Riley R."/>
            <person name="LaButti K."/>
            <person name="Andreopoulos B."/>
            <person name="Lipzen A."/>
            <person name="Chen C."/>
            <person name="Yanf M."/>
            <person name="Daum C."/>
            <person name="Ng V."/>
            <person name="Clum A."/>
            <person name="Steindorff A."/>
            <person name="Ohm R."/>
            <person name="Martin F."/>
            <person name="Silar P."/>
            <person name="Natvig D."/>
            <person name="Lalanne C."/>
            <person name="Gautier V."/>
            <person name="Ament-velasquez S.L."/>
            <person name="Kruys A."/>
            <person name="Hutchinson M.I."/>
            <person name="Powell A.J."/>
            <person name="Barry K."/>
            <person name="Miller A.N."/>
            <person name="Grigoriev I.V."/>
            <person name="Debuchy R."/>
            <person name="Gladieux P."/>
            <person name="Thoren M.H."/>
            <person name="Johannesson H."/>
        </authorList>
    </citation>
    <scope>NUCLEOTIDE SEQUENCE</scope>
    <source>
        <strain evidence="2">SMH2392-1A</strain>
    </source>
</reference>
<dbReference type="GeneID" id="85319659"/>
<evidence type="ECO:0000313" key="2">
    <source>
        <dbReference type="EMBL" id="KAK0732901.1"/>
    </source>
</evidence>
<dbReference type="Proteomes" id="UP001172101">
    <property type="component" value="Unassembled WGS sequence"/>
</dbReference>
<dbReference type="InterPro" id="IPR011009">
    <property type="entry name" value="Kinase-like_dom_sf"/>
</dbReference>
<dbReference type="InterPro" id="IPR000719">
    <property type="entry name" value="Prot_kinase_dom"/>
</dbReference>
<sequence>MEMGHEVINALWRPSFVFKHEDLRGRLTRRKGGAVTTAEPWDSSPLNPKNRVNALPPAGRTCQASRWRVDGAASFKTRFFALPLDLLESNGLPPLRIDVFVPDQDEYPPALRQTLDAASGVALQHPPATAALGISRYICQALDRHCSQDTGFLQRYRRLPFGSRIVIDAIVSNLADIDLVVEPNYQLESKATSLPALKQLWASQVADHDWPPDIDIASLSAFRQLHDTVTLVRCNVSAGRGRELHGQTAIFKSGTDGFDHVLHELKFLLTTPSHPHIMPRPIAVVTKKCGFGGKQGVFGFLVPYLPAGSLRDLLPARDRCGALGDSLKLRWCEQVASALMHVKEKGGTFYSDLRPDNVLLGSLGGLLSEPAESGMVAVLCDFEQRGNWHEWCPPEILYPQYLENLRSHRHRTTNKDWDELVASYTRQRPPTAGETYVQSKNRPWFSLSRESQEKAMAYCLGLFIYCVFEGISTVCPSMAYAYPLEPEISFPRFRQTPACIRDIIKACTADAPQWQEPTEPRPGRVIRAGSLLYPEGHMHMSPDAQQIADSVLGTAQEWWKSELEQARIFLNGPEWQNQQFGAQRPSLGEVMSSLGLARDEMAS</sequence>
<dbReference type="EMBL" id="JAUIRO010000001">
    <property type="protein sequence ID" value="KAK0732901.1"/>
    <property type="molecule type" value="Genomic_DNA"/>
</dbReference>
<keyword evidence="3" id="KW-1185">Reference proteome</keyword>
<evidence type="ECO:0000259" key="1">
    <source>
        <dbReference type="PROSITE" id="PS50011"/>
    </source>
</evidence>
<accession>A0AA40BEQ2</accession>
<dbReference type="Gene3D" id="1.10.510.10">
    <property type="entry name" value="Transferase(Phosphotransferase) domain 1"/>
    <property type="match status" value="1"/>
</dbReference>
<gene>
    <name evidence="2" type="ORF">B0T26DRAFT_631797</name>
</gene>
<organism evidence="2 3">
    <name type="scientific">Lasiosphaeria miniovina</name>
    <dbReference type="NCBI Taxonomy" id="1954250"/>
    <lineage>
        <taxon>Eukaryota</taxon>
        <taxon>Fungi</taxon>
        <taxon>Dikarya</taxon>
        <taxon>Ascomycota</taxon>
        <taxon>Pezizomycotina</taxon>
        <taxon>Sordariomycetes</taxon>
        <taxon>Sordariomycetidae</taxon>
        <taxon>Sordariales</taxon>
        <taxon>Lasiosphaeriaceae</taxon>
        <taxon>Lasiosphaeria</taxon>
    </lineage>
</organism>
<feature type="domain" description="Protein kinase" evidence="1">
    <location>
        <begin position="153"/>
        <end position="540"/>
    </location>
</feature>